<proteinExistence type="predicted"/>
<keyword evidence="1" id="KW-0175">Coiled coil</keyword>
<evidence type="ECO:0000256" key="1">
    <source>
        <dbReference type="SAM" id="Coils"/>
    </source>
</evidence>
<evidence type="ECO:0000313" key="3">
    <source>
        <dbReference type="Proteomes" id="UP001268542"/>
    </source>
</evidence>
<accession>A0ABU3PTW9</accession>
<gene>
    <name evidence="2" type="ORF">RDV89_06335</name>
</gene>
<reference evidence="2 3" key="1">
    <citation type="submission" date="2023-08" db="EMBL/GenBank/DDBJ databases">
        <title>Nocardioides seae sp. nov., a bacterium isolated from a soil.</title>
        <authorList>
            <person name="Wang X."/>
        </authorList>
    </citation>
    <scope>NUCLEOTIDE SEQUENCE [LARGE SCALE GENOMIC DNA]</scope>
    <source>
        <strain evidence="2 3">YZH12</strain>
    </source>
</reference>
<sequence>MADPLPDAPTETETAAARLLEAQVAWVVDGLVGARTPDALAADVDLLLDLGAHLTLADVADPDVVADVVCRILVTVPPSPRATAVATTLGSAVAMGPESTFTLAEVVRRERVEDLARRLLARVDVLESALDRATRSPQATRLAGTFVGRLVGEVVQANRAVAEKIPGVGSLVSFGARAGGRVLGAAEGHLESLLGDTTGKGAALAARRLNKVVADTLRDPAALEAVLELYDLYATTPLPPATPPDRASDPDALVELADLLHVVVAEAAAAAPVHEVVRSTVHAVLAAHGDVPLDRLLAELGLDRDALVAHAGALLPPLAAAAHRAGRLEDLVRRRLAPFYASSAVAEILGSRDPGSGRPPG</sequence>
<dbReference type="Proteomes" id="UP001268542">
    <property type="component" value="Unassembled WGS sequence"/>
</dbReference>
<evidence type="ECO:0008006" key="4">
    <source>
        <dbReference type="Google" id="ProtNLM"/>
    </source>
</evidence>
<dbReference type="EMBL" id="JAVYII010000002">
    <property type="protein sequence ID" value="MDT9592675.1"/>
    <property type="molecule type" value="Genomic_DNA"/>
</dbReference>
<organism evidence="2 3">
    <name type="scientific">Nocardioides imazamoxiresistens</name>
    <dbReference type="NCBI Taxonomy" id="3231893"/>
    <lineage>
        <taxon>Bacteria</taxon>
        <taxon>Bacillati</taxon>
        <taxon>Actinomycetota</taxon>
        <taxon>Actinomycetes</taxon>
        <taxon>Propionibacteriales</taxon>
        <taxon>Nocardioidaceae</taxon>
        <taxon>Nocardioides</taxon>
    </lineage>
</organism>
<name>A0ABU3PTW9_9ACTN</name>
<keyword evidence="3" id="KW-1185">Reference proteome</keyword>
<evidence type="ECO:0000313" key="2">
    <source>
        <dbReference type="EMBL" id="MDT9592675.1"/>
    </source>
</evidence>
<dbReference type="RefSeq" id="WP_315732098.1">
    <property type="nucleotide sequence ID" value="NZ_JAVYII010000002.1"/>
</dbReference>
<comment type="caution">
    <text evidence="2">The sequence shown here is derived from an EMBL/GenBank/DDBJ whole genome shotgun (WGS) entry which is preliminary data.</text>
</comment>
<protein>
    <recommendedName>
        <fullName evidence="4">DUF222 domain-containing protein</fullName>
    </recommendedName>
</protein>
<feature type="coiled-coil region" evidence="1">
    <location>
        <begin position="109"/>
        <end position="136"/>
    </location>
</feature>